<evidence type="ECO:0000256" key="1">
    <source>
        <dbReference type="ARBA" id="ARBA00004651"/>
    </source>
</evidence>
<organism evidence="9 10">
    <name type="scientific">Dorea hominis</name>
    <dbReference type="NCBI Taxonomy" id="2763040"/>
    <lineage>
        <taxon>Bacteria</taxon>
        <taxon>Bacillati</taxon>
        <taxon>Bacillota</taxon>
        <taxon>Clostridia</taxon>
        <taxon>Lachnospirales</taxon>
        <taxon>Lachnospiraceae</taxon>
        <taxon>Dorea</taxon>
    </lineage>
</organism>
<evidence type="ECO:0000256" key="8">
    <source>
        <dbReference type="RuleBase" id="RU363064"/>
    </source>
</evidence>
<evidence type="ECO:0000313" key="9">
    <source>
        <dbReference type="EMBL" id="MBC5664623.1"/>
    </source>
</evidence>
<feature type="transmembrane region" description="Helical" evidence="8">
    <location>
        <begin position="71"/>
        <end position="94"/>
    </location>
</feature>
<reference evidence="9 10" key="1">
    <citation type="submission" date="2020-08" db="EMBL/GenBank/DDBJ databases">
        <title>Genome public.</title>
        <authorList>
            <person name="Liu C."/>
            <person name="Sun Q."/>
        </authorList>
    </citation>
    <scope>NUCLEOTIDE SEQUENCE [LARGE SCALE GENOMIC DNA]</scope>
    <source>
        <strain evidence="9 10">NSJ-36</strain>
    </source>
</reference>
<protein>
    <submittedName>
        <fullName evidence="9">Alanine:cation symporter family protein</fullName>
    </submittedName>
</protein>
<dbReference type="InterPro" id="IPR001463">
    <property type="entry name" value="Na/Ala_symport"/>
</dbReference>
<dbReference type="PANTHER" id="PTHR30330">
    <property type="entry name" value="AGSS FAMILY TRANSPORTER, SODIUM-ALANINE"/>
    <property type="match status" value="1"/>
</dbReference>
<keyword evidence="7 8" id="KW-0472">Membrane</keyword>
<sequence length="454" mass="48122">MKTLNDLVLTIQHYLSDYVLIIALLGGGIWFTFKLGFIQVRGFGEGMRRTFGGLFSKKGNADKDGMSSFQALATAIAAQVGTGNIAGAATALAIGGPGAIFWMWIAAFLGMATIFGEAVLAQKYKQVGSDGEITGGPVYYIRAAFKGTFGKVLAGIFAVLIILALGFMGNAVQSNSIAAAFHTAFGVPQAAVGVVVALIALFVFVGGMQRIAKVTETIVPIMAAFYILGALIVIIYNYKNIPYAFQAIVVGAFNPSAVSGGAVGATLKLALTKGVARGLFSNEAGMGSTPHAHAVAKVDHPVEQGFVAMIGVFIDTFIVLNLTAFVIITTKSIPSGKTGAELSQYAFSTLYGKGGDIFIAICMFFFAFSTIIGWYFFGQANIKYLFGPKAVKVYSVLVAVCVVLGSLAQVDLVWNMADCFNSMMVIPNFIGLIVLSGTIKKLHDDYYQNFKKNK</sequence>
<evidence type="ECO:0000256" key="6">
    <source>
        <dbReference type="ARBA" id="ARBA00022989"/>
    </source>
</evidence>
<keyword evidence="10" id="KW-1185">Reference proteome</keyword>
<feature type="transmembrane region" description="Helical" evidence="8">
    <location>
        <begin position="357"/>
        <end position="378"/>
    </location>
</feature>
<comment type="subcellular location">
    <subcellularLocation>
        <location evidence="1 8">Cell membrane</location>
        <topology evidence="1 8">Multi-pass membrane protein</topology>
    </subcellularLocation>
</comment>
<dbReference type="EMBL" id="JACOOY010000005">
    <property type="protein sequence ID" value="MBC5664623.1"/>
    <property type="molecule type" value="Genomic_DNA"/>
</dbReference>
<feature type="transmembrane region" description="Helical" evidence="8">
    <location>
        <begin position="217"/>
        <end position="238"/>
    </location>
</feature>
<feature type="transmembrane region" description="Helical" evidence="8">
    <location>
        <begin position="100"/>
        <end position="120"/>
    </location>
</feature>
<keyword evidence="6 8" id="KW-1133">Transmembrane helix</keyword>
<keyword evidence="5 8" id="KW-0812">Transmembrane</keyword>
<dbReference type="RefSeq" id="WP_118660542.1">
    <property type="nucleotide sequence ID" value="NZ_JACOOY010000005.1"/>
</dbReference>
<feature type="transmembrane region" description="Helical" evidence="8">
    <location>
        <begin position="390"/>
        <end position="408"/>
    </location>
</feature>
<accession>A0ABR7ETE9</accession>
<dbReference type="Pfam" id="PF01235">
    <property type="entry name" value="Na_Ala_symp"/>
    <property type="match status" value="1"/>
</dbReference>
<evidence type="ECO:0000313" key="10">
    <source>
        <dbReference type="Proteomes" id="UP000647235"/>
    </source>
</evidence>
<dbReference type="PANTHER" id="PTHR30330:SF14">
    <property type="entry name" value="SODIUM_AMINO ACID (ALANINE) SYMPORTER"/>
    <property type="match status" value="1"/>
</dbReference>
<comment type="similarity">
    <text evidence="2 8">Belongs to the alanine or glycine:cation symporter (AGCS) (TC 2.A.25) family.</text>
</comment>
<feature type="transmembrane region" description="Helical" evidence="8">
    <location>
        <begin position="306"/>
        <end position="328"/>
    </location>
</feature>
<dbReference type="Proteomes" id="UP000647235">
    <property type="component" value="Unassembled WGS sequence"/>
</dbReference>
<proteinExistence type="inferred from homology"/>
<evidence type="ECO:0000256" key="3">
    <source>
        <dbReference type="ARBA" id="ARBA00022448"/>
    </source>
</evidence>
<gene>
    <name evidence="9" type="ORF">H8S07_04930</name>
</gene>
<feature type="transmembrane region" description="Helical" evidence="8">
    <location>
        <begin position="20"/>
        <end position="40"/>
    </location>
</feature>
<keyword evidence="8" id="KW-0769">Symport</keyword>
<dbReference type="Gene3D" id="1.20.1740.10">
    <property type="entry name" value="Amino acid/polyamine transporter I"/>
    <property type="match status" value="1"/>
</dbReference>
<name>A0ABR7ETE9_9FIRM</name>
<feature type="transmembrane region" description="Helical" evidence="8">
    <location>
        <begin position="420"/>
        <end position="439"/>
    </location>
</feature>
<feature type="transmembrane region" description="Helical" evidence="8">
    <location>
        <begin position="244"/>
        <end position="267"/>
    </location>
</feature>
<comment type="caution">
    <text evidence="9">The sequence shown here is derived from an EMBL/GenBank/DDBJ whole genome shotgun (WGS) entry which is preliminary data.</text>
</comment>
<keyword evidence="4 8" id="KW-1003">Cell membrane</keyword>
<dbReference type="PRINTS" id="PR00175">
    <property type="entry name" value="NAALASMPORT"/>
</dbReference>
<evidence type="ECO:0000256" key="2">
    <source>
        <dbReference type="ARBA" id="ARBA00009261"/>
    </source>
</evidence>
<dbReference type="PROSITE" id="PS00873">
    <property type="entry name" value="NA_ALANINE_SYMP"/>
    <property type="match status" value="1"/>
</dbReference>
<feature type="transmembrane region" description="Helical" evidence="8">
    <location>
        <begin position="152"/>
        <end position="172"/>
    </location>
</feature>
<dbReference type="NCBIfam" id="TIGR00835">
    <property type="entry name" value="agcS"/>
    <property type="match status" value="1"/>
</dbReference>
<evidence type="ECO:0000256" key="4">
    <source>
        <dbReference type="ARBA" id="ARBA00022475"/>
    </source>
</evidence>
<feature type="transmembrane region" description="Helical" evidence="8">
    <location>
        <begin position="184"/>
        <end position="205"/>
    </location>
</feature>
<evidence type="ECO:0000256" key="5">
    <source>
        <dbReference type="ARBA" id="ARBA00022692"/>
    </source>
</evidence>
<evidence type="ECO:0000256" key="7">
    <source>
        <dbReference type="ARBA" id="ARBA00023136"/>
    </source>
</evidence>
<keyword evidence="3 8" id="KW-0813">Transport</keyword>